<dbReference type="PANTHER" id="PTHR43341">
    <property type="entry name" value="AMINO ACID PERMEASE"/>
    <property type="match status" value="1"/>
</dbReference>
<dbReference type="Proteomes" id="UP000800094">
    <property type="component" value="Unassembled WGS sequence"/>
</dbReference>
<comment type="subcellular location">
    <subcellularLocation>
        <location evidence="1">Membrane</location>
        <topology evidence="1">Multi-pass membrane protein</topology>
    </subcellularLocation>
</comment>
<gene>
    <name evidence="8" type="ORF">BU26DRAFT_509625</name>
</gene>
<keyword evidence="2 6" id="KW-0812">Transmembrane</keyword>
<dbReference type="PANTHER" id="PTHR43341:SF38">
    <property type="entry name" value="PROLINE TRANSPORTER (EUROFUNG)"/>
    <property type="match status" value="1"/>
</dbReference>
<dbReference type="Pfam" id="PF00324">
    <property type="entry name" value="AA_permease"/>
    <property type="match status" value="1"/>
</dbReference>
<dbReference type="GeneID" id="54580489"/>
<reference evidence="8" key="1">
    <citation type="journal article" date="2020" name="Stud. Mycol.">
        <title>101 Dothideomycetes genomes: a test case for predicting lifestyles and emergence of pathogens.</title>
        <authorList>
            <person name="Haridas S."/>
            <person name="Albert R."/>
            <person name="Binder M."/>
            <person name="Bloem J."/>
            <person name="Labutti K."/>
            <person name="Salamov A."/>
            <person name="Andreopoulos B."/>
            <person name="Baker S."/>
            <person name="Barry K."/>
            <person name="Bills G."/>
            <person name="Bluhm B."/>
            <person name="Cannon C."/>
            <person name="Castanera R."/>
            <person name="Culley D."/>
            <person name="Daum C."/>
            <person name="Ezra D."/>
            <person name="Gonzalez J."/>
            <person name="Henrissat B."/>
            <person name="Kuo A."/>
            <person name="Liang C."/>
            <person name="Lipzen A."/>
            <person name="Lutzoni F."/>
            <person name="Magnuson J."/>
            <person name="Mondo S."/>
            <person name="Nolan M."/>
            <person name="Ohm R."/>
            <person name="Pangilinan J."/>
            <person name="Park H.-J."/>
            <person name="Ramirez L."/>
            <person name="Alfaro M."/>
            <person name="Sun H."/>
            <person name="Tritt A."/>
            <person name="Yoshinaga Y."/>
            <person name="Zwiers L.-H."/>
            <person name="Turgeon B."/>
            <person name="Goodwin S."/>
            <person name="Spatafora J."/>
            <person name="Crous P."/>
            <person name="Grigoriev I."/>
        </authorList>
    </citation>
    <scope>NUCLEOTIDE SEQUENCE</scope>
    <source>
        <strain evidence="8">CBS 122368</strain>
    </source>
</reference>
<feature type="transmembrane region" description="Helical" evidence="6">
    <location>
        <begin position="474"/>
        <end position="492"/>
    </location>
</feature>
<protein>
    <recommendedName>
        <fullName evidence="7">Amino acid permease/ SLC12A domain-containing protein</fullName>
    </recommendedName>
</protein>
<evidence type="ECO:0000256" key="1">
    <source>
        <dbReference type="ARBA" id="ARBA00004141"/>
    </source>
</evidence>
<dbReference type="Gene3D" id="1.20.1740.10">
    <property type="entry name" value="Amino acid/polyamine transporter I"/>
    <property type="match status" value="1"/>
</dbReference>
<dbReference type="EMBL" id="ML987204">
    <property type="protein sequence ID" value="KAF2243856.1"/>
    <property type="molecule type" value="Genomic_DNA"/>
</dbReference>
<name>A0A6A6I0Q2_9PLEO</name>
<feature type="transmembrane region" description="Helical" evidence="6">
    <location>
        <begin position="609"/>
        <end position="628"/>
    </location>
</feature>
<keyword evidence="9" id="KW-1185">Reference proteome</keyword>
<evidence type="ECO:0000256" key="2">
    <source>
        <dbReference type="ARBA" id="ARBA00022692"/>
    </source>
</evidence>
<dbReference type="InterPro" id="IPR004841">
    <property type="entry name" value="AA-permease/SLC12A_dom"/>
</dbReference>
<feature type="transmembrane region" description="Helical" evidence="6">
    <location>
        <begin position="441"/>
        <end position="462"/>
    </location>
</feature>
<dbReference type="GO" id="GO:0016020">
    <property type="term" value="C:membrane"/>
    <property type="evidence" value="ECO:0007669"/>
    <property type="project" value="UniProtKB-SubCell"/>
</dbReference>
<keyword evidence="3 6" id="KW-1133">Transmembrane helix</keyword>
<feature type="transmembrane region" description="Helical" evidence="6">
    <location>
        <begin position="397"/>
        <end position="417"/>
    </location>
</feature>
<feature type="region of interest" description="Disordered" evidence="5">
    <location>
        <begin position="126"/>
        <end position="159"/>
    </location>
</feature>
<evidence type="ECO:0000256" key="3">
    <source>
        <dbReference type="ARBA" id="ARBA00022989"/>
    </source>
</evidence>
<evidence type="ECO:0000313" key="8">
    <source>
        <dbReference type="EMBL" id="KAF2243856.1"/>
    </source>
</evidence>
<evidence type="ECO:0000259" key="7">
    <source>
        <dbReference type="Pfam" id="PF00324"/>
    </source>
</evidence>
<evidence type="ECO:0000256" key="6">
    <source>
        <dbReference type="SAM" id="Phobius"/>
    </source>
</evidence>
<evidence type="ECO:0000256" key="5">
    <source>
        <dbReference type="SAM" id="MobiDB-lite"/>
    </source>
</evidence>
<sequence length="689" mass="73870">MGFHVQTGAAGSLSCATGVAGGVTRGSRPPSPRPPRGSPCTKAPLARRQHGLLGRTTTNQPLGGLSFSGLNEDDDVVADIDAPAVDSGAADGGWGDWVVKTFDHQGPRRRTVLHCFRHVRQTKLSYRRSPSRFSTRNPQPATRLQPAIHNHPKPTTRNPQPAPCTLQLANCKLQPTTRNLRLTTPDNSTCIYIDENNAVRIEHPYKSRRFVFRLGRVREADLKNFTDTAEEISPNNAQTAAADDKAPLPDDQAPVANDQTTIAGNRTPLSHSHQRYVDLLRNRGDSDAQSDAAFACWAATGGKGQLEGGKGLLNIISSLQYPIPGAPGPEAKISFSHHPTGLFVGSGQALHMGGPVILFTVYLLLTLLVFGIVTCTTELSSYLPVPGFSMSYNGARFFSPSFGFALGWMYWYIFAITMPPEITVTNLIIGYWAPPFAGHDAVFITLLFGVIVGLNCFPVSVYGETEFWIASMKVFGIIGLLSMAVVLVLGGGPTHDRLGFRSWINPGPAIRYLVGGFAGLFPAFPGVLCFSVFAFAFAPELLVVTGGEMESPRCNLPTAGKRYFYRLVLFYCLGTLAAGLIVPSNAADLRVLAWAIGAQLAGIKVLDSVINGIILASAWSAGSSYLYLASRSMALAGNAPAKCTKSGIPYNVLIASASIPPAAYMNLSAMGSTVFNWFVNLINTGAFQS</sequence>
<feature type="compositionally biased region" description="Polar residues" evidence="5">
    <location>
        <begin position="131"/>
        <end position="142"/>
    </location>
</feature>
<evidence type="ECO:0000256" key="4">
    <source>
        <dbReference type="ARBA" id="ARBA00023136"/>
    </source>
</evidence>
<proteinExistence type="predicted"/>
<feature type="domain" description="Amino acid permease/ SLC12A" evidence="7">
    <location>
        <begin position="339"/>
        <end position="685"/>
    </location>
</feature>
<dbReference type="GO" id="GO:0015171">
    <property type="term" value="F:amino acid transmembrane transporter activity"/>
    <property type="evidence" value="ECO:0007669"/>
    <property type="project" value="TreeGrafter"/>
</dbReference>
<dbReference type="AlphaFoldDB" id="A0A6A6I0Q2"/>
<feature type="transmembrane region" description="Helical" evidence="6">
    <location>
        <begin position="563"/>
        <end position="582"/>
    </location>
</feature>
<accession>A0A6A6I0Q2</accession>
<feature type="transmembrane region" description="Helical" evidence="6">
    <location>
        <begin position="512"/>
        <end position="542"/>
    </location>
</feature>
<dbReference type="RefSeq" id="XP_033678860.1">
    <property type="nucleotide sequence ID" value="XM_033827159.1"/>
</dbReference>
<feature type="region of interest" description="Disordered" evidence="5">
    <location>
        <begin position="14"/>
        <end position="67"/>
    </location>
</feature>
<feature type="transmembrane region" description="Helical" evidence="6">
    <location>
        <begin position="356"/>
        <end position="376"/>
    </location>
</feature>
<organism evidence="8 9">
    <name type="scientific">Trematosphaeria pertusa</name>
    <dbReference type="NCBI Taxonomy" id="390896"/>
    <lineage>
        <taxon>Eukaryota</taxon>
        <taxon>Fungi</taxon>
        <taxon>Dikarya</taxon>
        <taxon>Ascomycota</taxon>
        <taxon>Pezizomycotina</taxon>
        <taxon>Dothideomycetes</taxon>
        <taxon>Pleosporomycetidae</taxon>
        <taxon>Pleosporales</taxon>
        <taxon>Massarineae</taxon>
        <taxon>Trematosphaeriaceae</taxon>
        <taxon>Trematosphaeria</taxon>
    </lineage>
</organism>
<evidence type="ECO:0000313" key="9">
    <source>
        <dbReference type="Proteomes" id="UP000800094"/>
    </source>
</evidence>
<dbReference type="OrthoDB" id="3900342at2759"/>
<dbReference type="InterPro" id="IPR050524">
    <property type="entry name" value="APC_YAT"/>
</dbReference>
<keyword evidence="4 6" id="KW-0472">Membrane</keyword>